<sequence>MLTTKLVPALMAISLTACAVTADAGEKTLTGNIQIKGNEPFPIVMMQTSQETWELIGLPIPEARALEGRQATVTGTVARAPGPNVWLPSLRVNGKAKPAQP</sequence>
<protein>
    <recommendedName>
        <fullName evidence="3">Lipoprotein</fullName>
    </recommendedName>
</protein>
<name>A0A316ER93_9BURK</name>
<comment type="caution">
    <text evidence="1">The sequence shown here is derived from an EMBL/GenBank/DDBJ whole genome shotgun (WGS) entry which is preliminary data.</text>
</comment>
<dbReference type="GeneID" id="98341111"/>
<evidence type="ECO:0000313" key="1">
    <source>
        <dbReference type="EMBL" id="PWK35007.1"/>
    </source>
</evidence>
<accession>A0A316ER93</accession>
<organism evidence="1 2">
    <name type="scientific">Cupriavidus plantarum</name>
    <dbReference type="NCBI Taxonomy" id="942865"/>
    <lineage>
        <taxon>Bacteria</taxon>
        <taxon>Pseudomonadati</taxon>
        <taxon>Pseudomonadota</taxon>
        <taxon>Betaproteobacteria</taxon>
        <taxon>Burkholderiales</taxon>
        <taxon>Burkholderiaceae</taxon>
        <taxon>Cupriavidus</taxon>
    </lineage>
</organism>
<evidence type="ECO:0000313" key="2">
    <source>
        <dbReference type="Proteomes" id="UP000245754"/>
    </source>
</evidence>
<keyword evidence="2" id="KW-1185">Reference proteome</keyword>
<dbReference type="EMBL" id="QGGT01000002">
    <property type="protein sequence ID" value="PWK35007.1"/>
    <property type="molecule type" value="Genomic_DNA"/>
</dbReference>
<dbReference type="Proteomes" id="UP000245754">
    <property type="component" value="Unassembled WGS sequence"/>
</dbReference>
<gene>
    <name evidence="1" type="ORF">C7419_102282</name>
</gene>
<dbReference type="AlphaFoldDB" id="A0A316ER93"/>
<dbReference type="RefSeq" id="WP_244214567.1">
    <property type="nucleotide sequence ID" value="NZ_CAJPUX010000002.1"/>
</dbReference>
<dbReference type="PROSITE" id="PS51257">
    <property type="entry name" value="PROKAR_LIPOPROTEIN"/>
    <property type="match status" value="1"/>
</dbReference>
<evidence type="ECO:0008006" key="3">
    <source>
        <dbReference type="Google" id="ProtNLM"/>
    </source>
</evidence>
<reference evidence="1 2" key="1">
    <citation type="submission" date="2018-05" db="EMBL/GenBank/DDBJ databases">
        <title>Genomic Encyclopedia of Type Strains, Phase IV (KMG-V): Genome sequencing to study the core and pangenomes of soil and plant-associated prokaryotes.</title>
        <authorList>
            <person name="Whitman W."/>
        </authorList>
    </citation>
    <scope>NUCLEOTIDE SEQUENCE [LARGE SCALE GENOMIC DNA]</scope>
    <source>
        <strain evidence="1 2">SLV-132</strain>
    </source>
</reference>
<proteinExistence type="predicted"/>